<evidence type="ECO:0000256" key="2">
    <source>
        <dbReference type="SAM" id="SignalP"/>
    </source>
</evidence>
<feature type="chain" id="PRO_5020216852" description="Peptidase A1 domain-containing protein" evidence="2">
    <location>
        <begin position="29"/>
        <end position="389"/>
    </location>
</feature>
<keyword evidence="5" id="KW-1185">Reference proteome</keyword>
<dbReference type="AlphaFoldDB" id="A0A4S4MUC0"/>
<dbReference type="InterPro" id="IPR001461">
    <property type="entry name" value="Aspartic_peptidase_A1"/>
</dbReference>
<gene>
    <name evidence="4" type="ORF">EUX98_g4349</name>
</gene>
<evidence type="ECO:0000313" key="5">
    <source>
        <dbReference type="Proteomes" id="UP000308730"/>
    </source>
</evidence>
<feature type="signal peptide" evidence="2">
    <location>
        <begin position="1"/>
        <end position="28"/>
    </location>
</feature>
<dbReference type="CDD" id="cd05471">
    <property type="entry name" value="pepsin_like"/>
    <property type="match status" value="1"/>
</dbReference>
<dbReference type="OrthoDB" id="660550at2759"/>
<dbReference type="Gene3D" id="2.40.70.10">
    <property type="entry name" value="Acid Proteases"/>
    <property type="match status" value="2"/>
</dbReference>
<feature type="domain" description="Peptidase A1" evidence="3">
    <location>
        <begin position="68"/>
        <end position="386"/>
    </location>
</feature>
<dbReference type="PROSITE" id="PS51767">
    <property type="entry name" value="PEPTIDASE_A1"/>
    <property type="match status" value="1"/>
</dbReference>
<organism evidence="4 5">
    <name type="scientific">Antrodiella citrinella</name>
    <dbReference type="NCBI Taxonomy" id="2447956"/>
    <lineage>
        <taxon>Eukaryota</taxon>
        <taxon>Fungi</taxon>
        <taxon>Dikarya</taxon>
        <taxon>Basidiomycota</taxon>
        <taxon>Agaricomycotina</taxon>
        <taxon>Agaricomycetes</taxon>
        <taxon>Polyporales</taxon>
        <taxon>Steccherinaceae</taxon>
        <taxon>Antrodiella</taxon>
    </lineage>
</organism>
<dbReference type="PRINTS" id="PR00792">
    <property type="entry name" value="PEPSIN"/>
</dbReference>
<dbReference type="PANTHER" id="PTHR47966">
    <property type="entry name" value="BETA-SITE APP-CLEAVING ENZYME, ISOFORM A-RELATED"/>
    <property type="match status" value="1"/>
</dbReference>
<dbReference type="EMBL" id="SGPM01000105">
    <property type="protein sequence ID" value="THH29829.1"/>
    <property type="molecule type" value="Genomic_DNA"/>
</dbReference>
<dbReference type="PANTHER" id="PTHR47966:SF51">
    <property type="entry name" value="BETA-SITE APP-CLEAVING ENZYME, ISOFORM A-RELATED"/>
    <property type="match status" value="1"/>
</dbReference>
<evidence type="ECO:0000256" key="1">
    <source>
        <dbReference type="ARBA" id="ARBA00007447"/>
    </source>
</evidence>
<comment type="caution">
    <text evidence="4">The sequence shown here is derived from an EMBL/GenBank/DDBJ whole genome shotgun (WGS) entry which is preliminary data.</text>
</comment>
<evidence type="ECO:0000313" key="4">
    <source>
        <dbReference type="EMBL" id="THH29829.1"/>
    </source>
</evidence>
<evidence type="ECO:0000259" key="3">
    <source>
        <dbReference type="PROSITE" id="PS51767"/>
    </source>
</evidence>
<dbReference type="Pfam" id="PF00026">
    <property type="entry name" value="Asp"/>
    <property type="match status" value="1"/>
</dbReference>
<dbReference type="GO" id="GO:0004190">
    <property type="term" value="F:aspartic-type endopeptidase activity"/>
    <property type="evidence" value="ECO:0007669"/>
    <property type="project" value="InterPro"/>
</dbReference>
<name>A0A4S4MUC0_9APHY</name>
<dbReference type="Proteomes" id="UP000308730">
    <property type="component" value="Unassembled WGS sequence"/>
</dbReference>
<dbReference type="InterPro" id="IPR021109">
    <property type="entry name" value="Peptidase_aspartic_dom_sf"/>
</dbReference>
<dbReference type="SUPFAM" id="SSF50630">
    <property type="entry name" value="Acid proteases"/>
    <property type="match status" value="1"/>
</dbReference>
<accession>A0A4S4MUC0</accession>
<dbReference type="InterPro" id="IPR034164">
    <property type="entry name" value="Pepsin-like_dom"/>
</dbReference>
<proteinExistence type="inferred from homology"/>
<dbReference type="GO" id="GO:0006508">
    <property type="term" value="P:proteolysis"/>
    <property type="evidence" value="ECO:0007669"/>
    <property type="project" value="InterPro"/>
</dbReference>
<comment type="similarity">
    <text evidence="1">Belongs to the peptidase A1 family.</text>
</comment>
<sequence>MPGPFVRKMRGLALFAACLAVVLPSALADSPTLLKTTFRSTLLPFDNTASKVAESSVDAPTTNAVLKVVTSVKAGNDQTFANVLIDTGSAILWVGGEVAYEPGPNSKLFGDFSIGYSVGGASGPAYTDKVTIGDASVKSQIIGASNLTSGFATEKPIDGILGLGPANSNAGQILGQNSTPTFVESLVAEGTIKQAVFGVFISSLDPSSGLEITQGEISFGGVDEDKITGDVVWLDQTPPVNFHWEFNVSSLSFGSLQLTNTSMPARTDTGVLPVGIPFDSLFAIIDAVPGATLSEEGFLNGFLAFAPNVTASSLPSLSVGLGDQIFDLPASKYLVPKALYASLNLTQDLVYTWIASAGPDTFSIGQKWLEGIYSAYDLVGHRVGFAHLK</sequence>
<dbReference type="InterPro" id="IPR033121">
    <property type="entry name" value="PEPTIDASE_A1"/>
</dbReference>
<reference evidence="4 5" key="1">
    <citation type="submission" date="2019-02" db="EMBL/GenBank/DDBJ databases">
        <title>Genome sequencing of the rare red list fungi Antrodiella citrinella (Flaviporus citrinellus).</title>
        <authorList>
            <person name="Buettner E."/>
            <person name="Kellner H."/>
        </authorList>
    </citation>
    <scope>NUCLEOTIDE SEQUENCE [LARGE SCALE GENOMIC DNA]</scope>
    <source>
        <strain evidence="4 5">DSM 108506</strain>
    </source>
</reference>
<keyword evidence="2" id="KW-0732">Signal</keyword>
<protein>
    <recommendedName>
        <fullName evidence="3">Peptidase A1 domain-containing protein</fullName>
    </recommendedName>
</protein>